<evidence type="ECO:0000256" key="3">
    <source>
        <dbReference type="ARBA" id="ARBA00011720"/>
    </source>
</evidence>
<dbReference type="GO" id="GO:0005789">
    <property type="term" value="C:endoplasmic reticulum membrane"/>
    <property type="evidence" value="ECO:0007669"/>
    <property type="project" value="UniProtKB-SubCell"/>
</dbReference>
<evidence type="ECO:0000313" key="12">
    <source>
        <dbReference type="EMBL" id="CAB3382900.1"/>
    </source>
</evidence>
<feature type="region of interest" description="Disordered" evidence="11">
    <location>
        <begin position="55"/>
        <end position="112"/>
    </location>
</feature>
<keyword evidence="7" id="KW-1133">Transmembrane helix</keyword>
<dbReference type="AlphaFoldDB" id="A0A8S1DQA6"/>
<comment type="similarity">
    <text evidence="2">Belongs to the TMEM214 family.</text>
</comment>
<feature type="region of interest" description="Disordered" evidence="11">
    <location>
        <begin position="1"/>
        <end position="28"/>
    </location>
</feature>
<dbReference type="PANTHER" id="PTHR13448:SF0">
    <property type="entry name" value="TRANSMEMBRANE PROTEIN 214"/>
    <property type="match status" value="1"/>
</dbReference>
<dbReference type="InterPro" id="IPR019308">
    <property type="entry name" value="TMEM214"/>
</dbReference>
<dbReference type="GO" id="GO:0006915">
    <property type="term" value="P:apoptotic process"/>
    <property type="evidence" value="ECO:0007669"/>
    <property type="project" value="UniProtKB-KW"/>
</dbReference>
<evidence type="ECO:0000256" key="6">
    <source>
        <dbReference type="ARBA" id="ARBA00022824"/>
    </source>
</evidence>
<keyword evidence="8" id="KW-0472">Membrane</keyword>
<evidence type="ECO:0000256" key="10">
    <source>
        <dbReference type="ARBA" id="ARBA00024938"/>
    </source>
</evidence>
<dbReference type="Pfam" id="PF10151">
    <property type="entry name" value="TMEM214"/>
    <property type="match status" value="1"/>
</dbReference>
<evidence type="ECO:0000313" key="13">
    <source>
        <dbReference type="Proteomes" id="UP000494165"/>
    </source>
</evidence>
<evidence type="ECO:0000256" key="1">
    <source>
        <dbReference type="ARBA" id="ARBA00004477"/>
    </source>
</evidence>
<comment type="caution">
    <text evidence="12">The sequence shown here is derived from an EMBL/GenBank/DDBJ whole genome shotgun (WGS) entry which is preliminary data.</text>
</comment>
<feature type="compositionally biased region" description="Basic and acidic residues" evidence="11">
    <location>
        <begin position="103"/>
        <end position="112"/>
    </location>
</feature>
<evidence type="ECO:0000256" key="5">
    <source>
        <dbReference type="ARBA" id="ARBA00022703"/>
    </source>
</evidence>
<protein>
    <recommendedName>
        <fullName evidence="14">Transmembrane protein 214-A</fullName>
    </recommendedName>
</protein>
<evidence type="ECO:0000256" key="4">
    <source>
        <dbReference type="ARBA" id="ARBA00022692"/>
    </source>
</evidence>
<name>A0A8S1DQA6_9INSE</name>
<keyword evidence="13" id="KW-1185">Reference proteome</keyword>
<keyword evidence="5" id="KW-0053">Apoptosis</keyword>
<accession>A0A8S1DQA6</accession>
<evidence type="ECO:0008006" key="14">
    <source>
        <dbReference type="Google" id="ProtNLM"/>
    </source>
</evidence>
<keyword evidence="9" id="KW-0325">Glycoprotein</keyword>
<dbReference type="EMBL" id="CADEPI010000287">
    <property type="protein sequence ID" value="CAB3382900.1"/>
    <property type="molecule type" value="Genomic_DNA"/>
</dbReference>
<comment type="subcellular location">
    <subcellularLocation>
        <location evidence="1">Endoplasmic reticulum membrane</location>
        <topology evidence="1">Multi-pass membrane protein</topology>
    </subcellularLocation>
</comment>
<evidence type="ECO:0000256" key="7">
    <source>
        <dbReference type="ARBA" id="ARBA00022989"/>
    </source>
</evidence>
<keyword evidence="6" id="KW-0256">Endoplasmic reticulum</keyword>
<comment type="subunit">
    <text evidence="3">Constitutively interacts with CASP4; required for the localization of procaspase 4 to the ER.</text>
</comment>
<dbReference type="Proteomes" id="UP000494165">
    <property type="component" value="Unassembled WGS sequence"/>
</dbReference>
<feature type="compositionally biased region" description="Low complexity" evidence="11">
    <location>
        <begin position="77"/>
        <end position="102"/>
    </location>
</feature>
<sequence>MSYQWEVVGGKKPKANGQQGNKLTKSEKKKFVENAPKAEDILPLVEVQTLYTKLDKKKKAGRDGSNENKQNGQSNGKAAVKAEVVSKPAASKAKKQTPSPAKTVKEQSPEQKARAALKSVEVADLSALVQSGKQQYEEEPSVWLRFLASSLTAKLTPAVWNYLNIEDLKSSILELCPGELKKMLVSTVKELSPKIQQAFYENCLSAIANDASKDLKVDGWLLLIETLSHVSPELAVNNLSRYESIMVSYQNRPVVGKTLLWALGQAGLRNLAVGVQMWHSIFRPRAETKNYSKVVTGHFCSFVQAASTKSKNVADNNINLEQYRSFILLLTSKPFVDHPSLETTFKSLQVLAVKTITVTVIFEELFNQYEGTNFSDGDKAMKQIMEGLTWCLKKDVKESEIAWNSILSNKNFKKALETTYQLLKHIQSSWNKSNKEMENFAVDNSFRDGFVNLLKSVVKKSESVPGTNKVPPGQCAQIAQNLINRLKKIEIENSKKMGGFPWKTANLILIIAISSIVAYDVKIHDGFEKSSTGIFLKNIGALHYGQIALDKSKEYYQIAYKWSEKEIPPIWNKYGAPTWQVVREQSGKLFDATKATAQNIGNWVSETWPKVLSSVEEYAPGLSDKIVEFSKLGWQSIKDFGAIGYAYSLHAVSWVNKTAFGGQFSAEYLSEMSIAAYNASHALAMDTYQWISEMVLPLKPNAIPPTKSS</sequence>
<dbReference type="OrthoDB" id="10022292at2759"/>
<evidence type="ECO:0000256" key="9">
    <source>
        <dbReference type="ARBA" id="ARBA00023180"/>
    </source>
</evidence>
<evidence type="ECO:0000256" key="11">
    <source>
        <dbReference type="SAM" id="MobiDB-lite"/>
    </source>
</evidence>
<dbReference type="GO" id="GO:0005794">
    <property type="term" value="C:Golgi apparatus"/>
    <property type="evidence" value="ECO:0007669"/>
    <property type="project" value="TreeGrafter"/>
</dbReference>
<evidence type="ECO:0000256" key="8">
    <source>
        <dbReference type="ARBA" id="ARBA00023136"/>
    </source>
</evidence>
<gene>
    <name evidence="12" type="ORF">CLODIP_2_CD03444</name>
</gene>
<proteinExistence type="inferred from homology"/>
<organism evidence="12 13">
    <name type="scientific">Cloeon dipterum</name>
    <dbReference type="NCBI Taxonomy" id="197152"/>
    <lineage>
        <taxon>Eukaryota</taxon>
        <taxon>Metazoa</taxon>
        <taxon>Ecdysozoa</taxon>
        <taxon>Arthropoda</taxon>
        <taxon>Hexapoda</taxon>
        <taxon>Insecta</taxon>
        <taxon>Pterygota</taxon>
        <taxon>Palaeoptera</taxon>
        <taxon>Ephemeroptera</taxon>
        <taxon>Pisciforma</taxon>
        <taxon>Baetidae</taxon>
        <taxon>Cloeon</taxon>
    </lineage>
</organism>
<evidence type="ECO:0000256" key="2">
    <source>
        <dbReference type="ARBA" id="ARBA00007984"/>
    </source>
</evidence>
<feature type="compositionally biased region" description="Polar residues" evidence="11">
    <location>
        <begin position="67"/>
        <end position="76"/>
    </location>
</feature>
<reference evidence="12 13" key="1">
    <citation type="submission" date="2020-04" db="EMBL/GenBank/DDBJ databases">
        <authorList>
            <person name="Alioto T."/>
            <person name="Alioto T."/>
            <person name="Gomez Garrido J."/>
        </authorList>
    </citation>
    <scope>NUCLEOTIDE SEQUENCE [LARGE SCALE GENOMIC DNA]</scope>
</reference>
<comment type="function">
    <text evidence="10">Critical mediator, in cooperation with CASP4, of endoplasmic reticulum-stress induced apoptosis. Required or the activation of CASP4 following endoplasmic reticulum stress.</text>
</comment>
<keyword evidence="4" id="KW-0812">Transmembrane</keyword>
<dbReference type="PANTHER" id="PTHR13448">
    <property type="entry name" value="TRANSMEMBRANE PROTEIN 214"/>
    <property type="match status" value="1"/>
</dbReference>